<evidence type="ECO:0000256" key="2">
    <source>
        <dbReference type="SAM" id="MobiDB-lite"/>
    </source>
</evidence>
<dbReference type="VEuPathDB" id="TriTrypDB:TvY486_1001440"/>
<organism evidence="3">
    <name type="scientific">Trypanosoma vivax (strain Y486)</name>
    <dbReference type="NCBI Taxonomy" id="1055687"/>
    <lineage>
        <taxon>Eukaryota</taxon>
        <taxon>Discoba</taxon>
        <taxon>Euglenozoa</taxon>
        <taxon>Kinetoplastea</taxon>
        <taxon>Metakinetoplastina</taxon>
        <taxon>Trypanosomatida</taxon>
        <taxon>Trypanosomatidae</taxon>
        <taxon>Trypanosoma</taxon>
        <taxon>Duttonella</taxon>
    </lineage>
</organism>
<feature type="region of interest" description="Disordered" evidence="2">
    <location>
        <begin position="147"/>
        <end position="204"/>
    </location>
</feature>
<feature type="region of interest" description="Disordered" evidence="2">
    <location>
        <begin position="2331"/>
        <end position="2350"/>
    </location>
</feature>
<feature type="coiled-coil region" evidence="1">
    <location>
        <begin position="1509"/>
        <end position="1543"/>
    </location>
</feature>
<feature type="compositionally biased region" description="Low complexity" evidence="2">
    <location>
        <begin position="451"/>
        <end position="471"/>
    </location>
</feature>
<feature type="coiled-coil region" evidence="1">
    <location>
        <begin position="2156"/>
        <end position="2264"/>
    </location>
</feature>
<sequence length="2621" mass="297469">MDNETRQAYMSRGRELMEACLPATRSLTPEETERLRKRGQELLIELLQRQKQHQPLLQPLTKQDGDLEAHYLARTSSVESSACGATNAITTSVGSSISAKPLSHEEQQCYELLQASAYIQANTGVSTISSKDVSLVHDVNSEIHPVNKCSEREEEQEEDKIKQNLLASKDIDTKEFNTSRLEESKSYEPNVENNQEHHREEEENKFTIEQDIQKEHHDEQQQIQEDQVQAQVVNNRLKTELQQKQKEIQTLTQEIKVQRIVLQQLKEENQELHKINSTLQKEIQQQRRQYQELQEQTRKRKQCEYIDKHTENQENKKEKYEKQQEKMRQELEEERAALEADFAERVAALEADLAAAAAERDEAVARVREADAREAGFGADACEDADLRAANAMLMEEVRELREQREALLATVTQEASERIAEHDELLRQKLEEERAALEADFAERVRALEAGAAGQQQQQQQQQYGSAQGANPFASLPGPAGRLTRVRTKPGLARIRLAHSRNGLVTLRRRRCQVSFQRRYALLKRPDALLRICGRQHGTAQCLVGVILHTAAARRTKQPPRWSGERGKWVRPLRAAVLLLLLLLLLSRRSCFQRTHALREISLQRSPLLLKLLPQQLVVLRNALRRLLRDGRQKCLALLAQFPHLFHQHRVGRAQVRVLTRVRTKPGLARIRLAHSRNGLVTLRRRRRQVSFQRRYALLKRPDALLRICGRQHGTAQCLVGVILHTAAARRTKQPPRWSGERGKWVRRLRAAVLLLLLLSRRSCFQRTHALLKRPDALLRICGRQHGTAQCLVGVILHTAAARRTKQPPRWSGERGKWVRRLRAAVLLLLLLSRRSCFQRTHALREISLQRSPLLLKLLPQQLVVLRNALRRLLRDGRQKCLALLAQFPHLFHQHRVGRAQVRVLTRVRTKPGLARIRLAHSRNGLVTLRRRRRQVSFQRRYALLKRPDALLRICGRQHGTAQCLVGVILHTAAARRTKQPPRWSGERGKWVRRLRAAVLLLLLLSRRSCFQRTHALREISLQRSPLLLKLLPQQLVVLRNALRRLLRDGRQKCLALLAQFPHLFHQHRVGRAQVRVLTRVRTKPGLARIRLAHSRNGLVTLRRRRRQVSFQRRYALLKRPDALLRICGRQHGTAQCLVGVILHTAAARRTKQPPRWSGERGKWVRPLRAAVLLLLLLLLLSRRSCFQRTHALREISLQRSPLLLKLLPQQLVVLRNALRRLLRDGRQKCLALLAQFPHLFHQHRVGRAQVRVLTRVRTKPGLARIRLAHIRLAHSRNGLVTLRRRRRQVSFQRRYALLKRPDALLRICGRQHGTAQCLVGVILHTAAARRTKQPPRWSGERGKWVRRLRAAVLLLLLLLLLSRRSCFQRTHALREISLQRSPLLLKLLPQQLVVLRNALRRLLRDGRQKCLALLAQFPHLFHQHRVGRAQVRVLTRVRTKPGLARIRLAHSRNGLVTLRRRPPQVSFQRRYALLKRPDALLRICGRQHGVREADAREAGFGADPCEDADLRAANAMLMEEVRELREQREALLATVTQEASERIAEHDELLRQKLIEREMSYANIFESFISYLSFEVAYVDDLSRWKYFYYNLCLGFYLLKRDLNFVSIAKLLHTEVAIFDVVHDNGCADLRTFNADCSVRSSCAVGPSFTSSPALAPLRGDVVDVLSSRDSPCSFVVKNAVGPSMCVESNDVPVNDGVVVPVSFSASFSSLNDVSSGVVDNRFPVEPSELIRDLSEVRGIADVLSVITNDLKRLNQVADDFTVTVSSDAVIALPMLRDGARDYCCSVGDGVVARASSPCDVAGVLIAVCQSILNELIMLKKDFYFFVADRSELLSGSLSPNHSCADMSMGKMSMLNPARPDAVDMSNSSMLFCLPSQLLADSVLFEKLLTIPTLVGDLVSASTSLSVDFLSHLVATQHKLLMHCDVVERSASEAIVEGERQCAEFSLILENMQVERQELLRQIACMQEEAIASRAITEAAKLELQQTNDNRRVSLRVMQEELASAKRDVEALQLERCAALHRIELLKSENANLSSLFEEIKKTAEDVETEQQREVARLQEALREKARLSREMLQSTEEQIAKAVEQAERSGLQREQAEKQARSVQSTLDRVLPRLEQLEEERCSLEGKLMDTSQRLNELVQCSRTAEEVSRRRVESLSSRVEELTKANSTLRENSAAQQDLVDSLRVKLDESESELARLRARMAQQDGEAQRLRGQLSDLESLHARQAEDSSVALHACELRIVSLESRNATLKEELQQQQQQYCTLRERCDDVEQKLWKASESHQTMEQQQKRRVQQLTERTEALHKEHKQLLEAYTSLMAERDAIAREHASDQQSMKRSGRRLERVNQQNEQLKAELQRQRESHEAEMHAARIALDGAHGELVKWRASLEDAEKSKGLMRDAMQVLQQEKAVYEEEVKVLRLVLRDYERASVVDGVIVSESLTRSAVVAGGVPYHQRPNPTGSSGAETLPTTQTLSLLTLTQELERLRTQAAVDRETISRLESAGLGKAVPCVATGGDSVGVTDPPSPVHAAPVSGTPPMQEEERAVQLSKESGDGQVGPNTTLISSANMALGAAPATLSSEVAPSVYGKESDLFSGRDGDDDGAGDSSGSIRSSDVA</sequence>
<dbReference type="Gene3D" id="1.10.287.1490">
    <property type="match status" value="1"/>
</dbReference>
<reference evidence="3" key="1">
    <citation type="journal article" date="2012" name="Proc. Natl. Acad. Sci. U.S.A.">
        <title>Antigenic diversity is generated by distinct evolutionary mechanisms in African trypanosome species.</title>
        <authorList>
            <person name="Jackson A.P."/>
            <person name="Berry A."/>
            <person name="Aslett M."/>
            <person name="Allison H.C."/>
            <person name="Burton P."/>
            <person name="Vavrova-Anderson J."/>
            <person name="Brown R."/>
            <person name="Browne H."/>
            <person name="Corton N."/>
            <person name="Hauser H."/>
            <person name="Gamble J."/>
            <person name="Gilderthorp R."/>
            <person name="Marcello L."/>
            <person name="McQuillan J."/>
            <person name="Otto T.D."/>
            <person name="Quail M.A."/>
            <person name="Sanders M.J."/>
            <person name="van Tonder A."/>
            <person name="Ginger M.L."/>
            <person name="Field M.C."/>
            <person name="Barry J.D."/>
            <person name="Hertz-Fowler C."/>
            <person name="Berriman M."/>
        </authorList>
    </citation>
    <scope>NUCLEOTIDE SEQUENCE</scope>
    <source>
        <strain evidence="3">Y486</strain>
    </source>
</reference>
<dbReference type="GO" id="GO:0005794">
    <property type="term" value="C:Golgi apparatus"/>
    <property type="evidence" value="ECO:0007669"/>
    <property type="project" value="InterPro"/>
</dbReference>
<evidence type="ECO:0000256" key="1">
    <source>
        <dbReference type="SAM" id="Coils"/>
    </source>
</evidence>
<protein>
    <submittedName>
        <fullName evidence="3">Uncharacterized protein</fullName>
    </submittedName>
</protein>
<feature type="region of interest" description="Disordered" evidence="2">
    <location>
        <begin position="451"/>
        <end position="483"/>
    </location>
</feature>
<evidence type="ECO:0000313" key="3">
    <source>
        <dbReference type="EMBL" id="CCC51090.1"/>
    </source>
</evidence>
<feature type="compositionally biased region" description="Basic and acidic residues" evidence="2">
    <location>
        <begin position="169"/>
        <end position="186"/>
    </location>
</feature>
<name>G0U5E2_TRYVY</name>
<feature type="coiled-coil region" evidence="1">
    <location>
        <begin position="1997"/>
        <end position="2102"/>
    </location>
</feature>
<accession>G0U5E2</accession>
<feature type="compositionally biased region" description="Basic and acidic residues" evidence="2">
    <location>
        <begin position="194"/>
        <end position="204"/>
    </location>
</feature>
<feature type="compositionally biased region" description="Low complexity" evidence="2">
    <location>
        <begin position="2609"/>
        <end position="2621"/>
    </location>
</feature>
<dbReference type="PANTHER" id="PTHR18887">
    <property type="entry name" value="GOLGI-ASSOCIATED PROTEIN GCP360-RELATED"/>
    <property type="match status" value="1"/>
</dbReference>
<dbReference type="EMBL" id="HE573026">
    <property type="protein sequence ID" value="CCC51090.1"/>
    <property type="molecule type" value="Genomic_DNA"/>
</dbReference>
<gene>
    <name evidence="3" type="ORF">TVY486_1001440</name>
</gene>
<dbReference type="InterPro" id="IPR026202">
    <property type="entry name" value="GOLGB1"/>
</dbReference>
<dbReference type="PANTHER" id="PTHR18887:SF5">
    <property type="entry name" value="GOLGIN SUBFAMILY B MEMBER 1-LIKE"/>
    <property type="match status" value="1"/>
</dbReference>
<feature type="region of interest" description="Disordered" evidence="2">
    <location>
        <begin position="2520"/>
        <end position="2566"/>
    </location>
</feature>
<proteinExistence type="predicted"/>
<keyword evidence="1" id="KW-0175">Coiled coil</keyword>
<feature type="compositionally biased region" description="Basic and acidic residues" evidence="2">
    <location>
        <begin position="2593"/>
        <end position="2602"/>
    </location>
</feature>
<feature type="region of interest" description="Disordered" evidence="2">
    <location>
        <begin position="304"/>
        <end position="323"/>
    </location>
</feature>
<feature type="region of interest" description="Disordered" evidence="2">
    <location>
        <begin position="2593"/>
        <end position="2621"/>
    </location>
</feature>